<dbReference type="PANTHER" id="PTHR43679:SF2">
    <property type="entry name" value="OCTANOYL-[GCVH]:PROTEIN N-OCTANOYLTRANSFERASE"/>
    <property type="match status" value="1"/>
</dbReference>
<feature type="domain" description="BPL/LPL catalytic" evidence="1">
    <location>
        <begin position="35"/>
        <end position="232"/>
    </location>
</feature>
<accession>A0A1N6NZ49</accession>
<dbReference type="AlphaFoldDB" id="A0A1N6NZ49"/>
<dbReference type="PANTHER" id="PTHR43679">
    <property type="entry name" value="OCTANOYLTRANSFERASE LIPM-RELATED"/>
    <property type="match status" value="1"/>
</dbReference>
<proteinExistence type="predicted"/>
<dbReference type="InterPro" id="IPR045864">
    <property type="entry name" value="aa-tRNA-synth_II/BPL/LPL"/>
</dbReference>
<evidence type="ECO:0000313" key="2">
    <source>
        <dbReference type="EMBL" id="SIP97418.1"/>
    </source>
</evidence>
<evidence type="ECO:0000259" key="1">
    <source>
        <dbReference type="PROSITE" id="PS51733"/>
    </source>
</evidence>
<dbReference type="SUPFAM" id="SSF55681">
    <property type="entry name" value="Class II aaRS and biotin synthetases"/>
    <property type="match status" value="1"/>
</dbReference>
<evidence type="ECO:0000313" key="3">
    <source>
        <dbReference type="Proteomes" id="UP000186895"/>
    </source>
</evidence>
<keyword evidence="3" id="KW-1185">Reference proteome</keyword>
<dbReference type="InterPro" id="IPR050664">
    <property type="entry name" value="Octanoyltrans_LipM/LipL"/>
</dbReference>
<dbReference type="STRING" id="49186.SAMN05421647_101663"/>
<dbReference type="RefSeq" id="WP_083702911.1">
    <property type="nucleotide sequence ID" value="NZ_FTMN01000001.1"/>
</dbReference>
<dbReference type="InterPro" id="IPR004143">
    <property type="entry name" value="BPL_LPL_catalytic"/>
</dbReference>
<dbReference type="PROSITE" id="PS51733">
    <property type="entry name" value="BPL_LPL_CATALYTIC"/>
    <property type="match status" value="1"/>
</dbReference>
<reference evidence="2 3" key="1">
    <citation type="submission" date="2017-01" db="EMBL/GenBank/DDBJ databases">
        <authorList>
            <person name="Mah S.A."/>
            <person name="Swanson W.J."/>
            <person name="Moy G.W."/>
            <person name="Vacquier V.D."/>
        </authorList>
    </citation>
    <scope>NUCLEOTIDE SEQUENCE [LARGE SCALE GENOMIC DNA]</scope>
    <source>
        <strain evidence="2 3">DSM 7027</strain>
    </source>
</reference>
<organism evidence="2 3">
    <name type="scientific">Marinobacterium stanieri</name>
    <dbReference type="NCBI Taxonomy" id="49186"/>
    <lineage>
        <taxon>Bacteria</taxon>
        <taxon>Pseudomonadati</taxon>
        <taxon>Pseudomonadota</taxon>
        <taxon>Gammaproteobacteria</taxon>
        <taxon>Oceanospirillales</taxon>
        <taxon>Oceanospirillaceae</taxon>
        <taxon>Marinobacterium</taxon>
    </lineage>
</organism>
<dbReference type="EMBL" id="FTMN01000001">
    <property type="protein sequence ID" value="SIP97418.1"/>
    <property type="molecule type" value="Genomic_DNA"/>
</dbReference>
<dbReference type="Pfam" id="PF21948">
    <property type="entry name" value="LplA-B_cat"/>
    <property type="match status" value="1"/>
</dbReference>
<dbReference type="eggNOG" id="COG0095">
    <property type="taxonomic scope" value="Bacteria"/>
</dbReference>
<gene>
    <name evidence="2" type="ORF">SAMN05421647_101663</name>
</gene>
<protein>
    <recommendedName>
        <fullName evidence="1">BPL/LPL catalytic domain-containing protein</fullName>
    </recommendedName>
</protein>
<dbReference type="Gene3D" id="3.30.930.10">
    <property type="entry name" value="Bira Bifunctional Protein, Domain 2"/>
    <property type="match status" value="1"/>
</dbReference>
<name>A0A1N6NZ49_9GAMM</name>
<dbReference type="Proteomes" id="UP000186895">
    <property type="component" value="Unassembled WGS sequence"/>
</dbReference>
<sequence>MNTTSLALDSGQSNVLTPAQGLAQEMSLLSAVASGERQEGFLAWRCQQALIVPRRLAHKAEFHLAANRMQVEGWPVHIRSTGGDLTPQAPGLINIAIAYRCKREPGAIEASYRALCDPLIEYLKQQGIQASCGAVAGAFCDGDYNITVAGKKLAGTAQRWRRIAGVQKGDFAVLAHAVVLCDEPMQRLWNAGNRFYQYCGMEPYIRPECHISMAELLPGEHAAERRFTEIENAYSTCFSRFD</sequence>